<dbReference type="InterPro" id="IPR046349">
    <property type="entry name" value="C1-like_sf"/>
</dbReference>
<dbReference type="Pfam" id="PF00130">
    <property type="entry name" value="C1_1"/>
    <property type="match status" value="1"/>
</dbReference>
<dbReference type="SMART" id="SM00109">
    <property type="entry name" value="C1"/>
    <property type="match status" value="1"/>
</dbReference>
<dbReference type="SUPFAM" id="SSF103657">
    <property type="entry name" value="BAR/IMD domain-like"/>
    <property type="match status" value="1"/>
</dbReference>
<keyword evidence="7" id="KW-1185">Reference proteome</keyword>
<dbReference type="STRING" id="1555241.A0A4P9X230"/>
<keyword evidence="3" id="KW-0175">Coiled coil</keyword>
<feature type="region of interest" description="Disordered" evidence="4">
    <location>
        <begin position="784"/>
        <end position="803"/>
    </location>
</feature>
<dbReference type="Proteomes" id="UP000274922">
    <property type="component" value="Unassembled WGS sequence"/>
</dbReference>
<accession>A0A4P9X230</accession>
<dbReference type="PROSITE" id="PS00479">
    <property type="entry name" value="ZF_DAG_PE_1"/>
    <property type="match status" value="1"/>
</dbReference>
<evidence type="ECO:0000313" key="7">
    <source>
        <dbReference type="Proteomes" id="UP000274922"/>
    </source>
</evidence>
<dbReference type="GO" id="GO:0046872">
    <property type="term" value="F:metal ion binding"/>
    <property type="evidence" value="ECO:0007669"/>
    <property type="project" value="UniProtKB-KW"/>
</dbReference>
<dbReference type="Gene3D" id="3.30.60.20">
    <property type="match status" value="1"/>
</dbReference>
<evidence type="ECO:0000256" key="3">
    <source>
        <dbReference type="SAM" id="Coils"/>
    </source>
</evidence>
<keyword evidence="1" id="KW-0479">Metal-binding</keyword>
<sequence>MIPMMLNDAAICSPPPRTASQDETLRWTAQTAAYVADAAEVQRRYAKAFARMHRRRAAVPGTPASPWMAAHRPRSAGRALSDADGADGADGASGADGAASARHSVRLPSLPATQTLWCAAVAQLATTSARHGAVAAQLAALARHAQTQVADQAAARSRLADHAAALFADAARPFAAVARAKAAYWAACEAVGRARQRHARAAAKGGAALRKTQRAWHEAILDMGNAKLGYLEALETARQRRDALAAVALPFVRDAYERRTQTHLARAAAVWQSYAAAAVPPNDDSDGLRHAAAVYDPARDGPALVAAAATAGHGDGDHAGGSTGAGLAGPAQGAAAGFPRLVFEPTDLWKDTAAVPQDAYARTFLENRFDVLIETHRRLEREHAALQRERALLDDQHRHAAAAAVPAADGDDASVSGTAPDDAALRLIEAAMMARDFELMQSQLRCESSQHAIAFVQRCLVRRDLTADGASGDARDPACRLDVAEAAAAAPGARTPALPLGEMQRHVLMTISRHSPHAWKPTSFCLPATCAYCRETIWGASSRAGFACTTCGDLSHPKCRMKAAPRCRSPAPPLASSPAPPPRARHRPARRPPLPAVPDLDPIMAPPAAPIATAAAAATETFPGEQRPGPEAGSTAAGAADSGQASDRPHARSRRPTHVPAASRRDPSGGGSASPPRWARALYDYHPDPHAPTAGTDRGGDGDGGDGGIEGAACCCDVALICGRLVRVLGADDGAGWTPVAADDGRDGWVPTSYLAVTGAEESGPTAVARGVHPTAAGVAEVAERAETTSSRANRRVFAATRP</sequence>
<organism evidence="6 7">
    <name type="scientific">Caulochytrium protostelioides</name>
    <dbReference type="NCBI Taxonomy" id="1555241"/>
    <lineage>
        <taxon>Eukaryota</taxon>
        <taxon>Fungi</taxon>
        <taxon>Fungi incertae sedis</taxon>
        <taxon>Chytridiomycota</taxon>
        <taxon>Chytridiomycota incertae sedis</taxon>
        <taxon>Chytridiomycetes</taxon>
        <taxon>Caulochytriales</taxon>
        <taxon>Caulochytriaceae</taxon>
        <taxon>Caulochytrium</taxon>
    </lineage>
</organism>
<feature type="compositionally biased region" description="Low complexity" evidence="4">
    <location>
        <begin position="632"/>
        <end position="646"/>
    </location>
</feature>
<feature type="coiled-coil region" evidence="3">
    <location>
        <begin position="362"/>
        <end position="396"/>
    </location>
</feature>
<dbReference type="OrthoDB" id="8783038at2759"/>
<dbReference type="SUPFAM" id="SSF50044">
    <property type="entry name" value="SH3-domain"/>
    <property type="match status" value="1"/>
</dbReference>
<evidence type="ECO:0000256" key="4">
    <source>
        <dbReference type="SAM" id="MobiDB-lite"/>
    </source>
</evidence>
<feature type="region of interest" description="Disordered" evidence="4">
    <location>
        <begin position="563"/>
        <end position="704"/>
    </location>
</feature>
<dbReference type="InterPro" id="IPR002219">
    <property type="entry name" value="PKC_DAG/PE"/>
</dbReference>
<dbReference type="EMBL" id="ML014482">
    <property type="protein sequence ID" value="RKO98330.1"/>
    <property type="molecule type" value="Genomic_DNA"/>
</dbReference>
<feature type="region of interest" description="Disordered" evidence="4">
    <location>
        <begin position="57"/>
        <end position="97"/>
    </location>
</feature>
<dbReference type="CDD" id="cd20824">
    <property type="entry name" value="C1_SpBZZ1-like"/>
    <property type="match status" value="1"/>
</dbReference>
<dbReference type="InterPro" id="IPR027267">
    <property type="entry name" value="AH/BAR_dom_sf"/>
</dbReference>
<dbReference type="Gene3D" id="2.30.30.40">
    <property type="entry name" value="SH3 Domains"/>
    <property type="match status" value="1"/>
</dbReference>
<reference evidence="7" key="1">
    <citation type="journal article" date="2018" name="Nat. Microbiol.">
        <title>Leveraging single-cell genomics to expand the fungal tree of life.</title>
        <authorList>
            <person name="Ahrendt S.R."/>
            <person name="Quandt C.A."/>
            <person name="Ciobanu D."/>
            <person name="Clum A."/>
            <person name="Salamov A."/>
            <person name="Andreopoulos B."/>
            <person name="Cheng J.F."/>
            <person name="Woyke T."/>
            <person name="Pelin A."/>
            <person name="Henrissat B."/>
            <person name="Reynolds N.K."/>
            <person name="Benny G.L."/>
            <person name="Smith M.E."/>
            <person name="James T.Y."/>
            <person name="Grigoriev I.V."/>
        </authorList>
    </citation>
    <scope>NUCLEOTIDE SEQUENCE [LARGE SCALE GENOMIC DNA]</scope>
    <source>
        <strain evidence="7">ATCC 52028</strain>
    </source>
</reference>
<name>A0A4P9X230_9FUNG</name>
<dbReference type="SUPFAM" id="SSF57889">
    <property type="entry name" value="Cysteine-rich domain"/>
    <property type="match status" value="1"/>
</dbReference>
<dbReference type="Gene3D" id="1.20.1270.60">
    <property type="entry name" value="Arfaptin homology (AH) domain/BAR domain"/>
    <property type="match status" value="1"/>
</dbReference>
<feature type="domain" description="Phorbol-ester/DAG-type" evidence="5">
    <location>
        <begin position="516"/>
        <end position="567"/>
    </location>
</feature>
<feature type="compositionally biased region" description="Pro residues" evidence="4">
    <location>
        <begin position="570"/>
        <end position="582"/>
    </location>
</feature>
<proteinExistence type="predicted"/>
<evidence type="ECO:0000259" key="5">
    <source>
        <dbReference type="PROSITE" id="PS50081"/>
    </source>
</evidence>
<dbReference type="PROSITE" id="PS50081">
    <property type="entry name" value="ZF_DAG_PE_2"/>
    <property type="match status" value="1"/>
</dbReference>
<protein>
    <recommendedName>
        <fullName evidence="5">Phorbol-ester/DAG-type domain-containing protein</fullName>
    </recommendedName>
</protein>
<gene>
    <name evidence="6" type="ORF">CXG81DRAFT_28828</name>
</gene>
<evidence type="ECO:0000313" key="6">
    <source>
        <dbReference type="EMBL" id="RKO98330.1"/>
    </source>
</evidence>
<feature type="compositionally biased region" description="Low complexity" evidence="4">
    <location>
        <begin position="610"/>
        <end position="619"/>
    </location>
</feature>
<evidence type="ECO:0000256" key="1">
    <source>
        <dbReference type="ARBA" id="ARBA00022723"/>
    </source>
</evidence>
<dbReference type="InterPro" id="IPR036028">
    <property type="entry name" value="SH3-like_dom_sf"/>
</dbReference>
<dbReference type="AlphaFoldDB" id="A0A4P9X230"/>
<evidence type="ECO:0000256" key="2">
    <source>
        <dbReference type="ARBA" id="ARBA00022833"/>
    </source>
</evidence>
<keyword evidence="2" id="KW-0862">Zinc</keyword>